<feature type="region of interest" description="Disordered" evidence="6">
    <location>
        <begin position="181"/>
        <end position="212"/>
    </location>
</feature>
<comment type="subunit">
    <text evidence="5">Part of the 50S ribosomal subunit; part of the 5S rRNA/L5/L18/L25 subcomplex. Contacts the 5S rRNA. Binds to the 5S rRNA independently of L5 and L18.</text>
</comment>
<keyword evidence="10" id="KW-1185">Reference proteome</keyword>
<keyword evidence="3 5" id="KW-0689">Ribosomal protein</keyword>
<dbReference type="CDD" id="cd00495">
    <property type="entry name" value="Ribosomal_L25_TL5_CTC"/>
    <property type="match status" value="1"/>
</dbReference>
<dbReference type="NCBIfam" id="TIGR00731">
    <property type="entry name" value="bL25_bact_ctc"/>
    <property type="match status" value="1"/>
</dbReference>
<evidence type="ECO:0000259" key="7">
    <source>
        <dbReference type="Pfam" id="PF01386"/>
    </source>
</evidence>
<dbReference type="NCBIfam" id="NF004131">
    <property type="entry name" value="PRK05618.2-1"/>
    <property type="match status" value="1"/>
</dbReference>
<reference evidence="10" key="1">
    <citation type="journal article" date="2019" name="Int. J. Syst. Evol. Microbiol.">
        <title>The Global Catalogue of Microorganisms (GCM) 10K type strain sequencing project: providing services to taxonomists for standard genome sequencing and annotation.</title>
        <authorList>
            <consortium name="The Broad Institute Genomics Platform"/>
            <consortium name="The Broad Institute Genome Sequencing Center for Infectious Disease"/>
            <person name="Wu L."/>
            <person name="Ma J."/>
        </authorList>
    </citation>
    <scope>NUCLEOTIDE SEQUENCE [LARGE SCALE GENOMIC DNA]</scope>
    <source>
        <strain evidence="10">JCM 10671</strain>
    </source>
</reference>
<organism evidence="9 10">
    <name type="scientific">Sporichthya brevicatena</name>
    <dbReference type="NCBI Taxonomy" id="171442"/>
    <lineage>
        <taxon>Bacteria</taxon>
        <taxon>Bacillati</taxon>
        <taxon>Actinomycetota</taxon>
        <taxon>Actinomycetes</taxon>
        <taxon>Sporichthyales</taxon>
        <taxon>Sporichthyaceae</taxon>
        <taxon>Sporichthya</taxon>
    </lineage>
</organism>
<dbReference type="InterPro" id="IPR029751">
    <property type="entry name" value="Ribosomal_L25_dom"/>
</dbReference>
<evidence type="ECO:0000256" key="5">
    <source>
        <dbReference type="HAMAP-Rule" id="MF_01334"/>
    </source>
</evidence>
<evidence type="ECO:0000313" key="10">
    <source>
        <dbReference type="Proteomes" id="UP001500957"/>
    </source>
</evidence>
<evidence type="ECO:0000256" key="3">
    <source>
        <dbReference type="ARBA" id="ARBA00022980"/>
    </source>
</evidence>
<dbReference type="HAMAP" id="MF_01334">
    <property type="entry name" value="Ribosomal_bL25_CTC"/>
    <property type="match status" value="1"/>
</dbReference>
<dbReference type="PANTHER" id="PTHR33284:SF1">
    <property type="entry name" value="RIBOSOMAL PROTEIN L25_GLN-TRNA SYNTHETASE, ANTI-CODON-BINDING DOMAIN-CONTAINING PROTEIN"/>
    <property type="match status" value="1"/>
</dbReference>
<dbReference type="GO" id="GO:0005840">
    <property type="term" value="C:ribosome"/>
    <property type="evidence" value="ECO:0007669"/>
    <property type="project" value="UniProtKB-KW"/>
</dbReference>
<feature type="compositionally biased region" description="Low complexity" evidence="6">
    <location>
        <begin position="190"/>
        <end position="199"/>
    </location>
</feature>
<dbReference type="Gene3D" id="2.40.240.10">
    <property type="entry name" value="Ribosomal Protein L25, Chain P"/>
    <property type="match status" value="1"/>
</dbReference>
<feature type="compositionally biased region" description="Acidic residues" evidence="6">
    <location>
        <begin position="200"/>
        <end position="212"/>
    </location>
</feature>
<feature type="domain" description="Large ribosomal subunit protein bL25 L25" evidence="7">
    <location>
        <begin position="6"/>
        <end position="90"/>
    </location>
</feature>
<evidence type="ECO:0000256" key="6">
    <source>
        <dbReference type="SAM" id="MobiDB-lite"/>
    </source>
</evidence>
<dbReference type="InterPro" id="IPR020930">
    <property type="entry name" value="Ribosomal_uL5_bac-type"/>
</dbReference>
<dbReference type="SUPFAM" id="SSF50715">
    <property type="entry name" value="Ribosomal protein L25-like"/>
    <property type="match status" value="1"/>
</dbReference>
<dbReference type="RefSeq" id="WP_344609325.1">
    <property type="nucleotide sequence ID" value="NZ_BAAAHE010000050.1"/>
</dbReference>
<keyword evidence="1 5" id="KW-0699">rRNA-binding</keyword>
<name>A0ABP3SL43_9ACTN</name>
<evidence type="ECO:0000259" key="8">
    <source>
        <dbReference type="Pfam" id="PF14693"/>
    </source>
</evidence>
<evidence type="ECO:0000256" key="1">
    <source>
        <dbReference type="ARBA" id="ARBA00022730"/>
    </source>
</evidence>
<dbReference type="PANTHER" id="PTHR33284">
    <property type="entry name" value="RIBOSOMAL PROTEIN L25/GLN-TRNA SYNTHETASE, ANTI-CODON-BINDING DOMAIN-CONTAINING PROTEIN"/>
    <property type="match status" value="1"/>
</dbReference>
<comment type="caution">
    <text evidence="9">The sequence shown here is derived from an EMBL/GenBank/DDBJ whole genome shotgun (WGS) entry which is preliminary data.</text>
</comment>
<dbReference type="EMBL" id="BAAAHE010000050">
    <property type="protein sequence ID" value="GAA0636813.1"/>
    <property type="molecule type" value="Genomic_DNA"/>
</dbReference>
<dbReference type="InterPro" id="IPR001021">
    <property type="entry name" value="Ribosomal_bL25_long"/>
</dbReference>
<sequence length="212" mass="22473">MAEVKISAESRSEFGKGAARRIRRDHKVPGVLYGHGQDPKHITLPGHDLMLALKTANVLLSIDLDGKNELAIPKDVQRDPIKGVLEHVDLLIVKRGEKVKVEVALNVIGEPVPDAMVAQELNTLEVMAEATHIPTAFDVDITDRPIGSQILAKEIDLPTGVELVTDPEHLAVNIIPVPVAAEPEGEEAAEGAAPAAEAAAETEGDAPAEAAE</sequence>
<keyword evidence="2 5" id="KW-0694">RNA-binding</keyword>
<accession>A0ABP3SL43</accession>
<evidence type="ECO:0000256" key="4">
    <source>
        <dbReference type="ARBA" id="ARBA00023274"/>
    </source>
</evidence>
<comment type="function">
    <text evidence="5">This is one of the proteins that binds to the 5S RNA in the ribosome where it forms part of the central protuberance.</text>
</comment>
<dbReference type="Pfam" id="PF14693">
    <property type="entry name" value="Ribosomal_TL5_C"/>
    <property type="match status" value="1"/>
</dbReference>
<dbReference type="Gene3D" id="2.170.120.20">
    <property type="entry name" value="Ribosomal protein L25, beta domain"/>
    <property type="match status" value="1"/>
</dbReference>
<proteinExistence type="inferred from homology"/>
<protein>
    <recommendedName>
        <fullName evidence="5">Large ribosomal subunit protein bL25</fullName>
    </recommendedName>
    <alternativeName>
        <fullName evidence="5">General stress protein CTC</fullName>
    </alternativeName>
</protein>
<dbReference type="InterPro" id="IPR020057">
    <property type="entry name" value="Ribosomal_bL25_b-dom"/>
</dbReference>
<evidence type="ECO:0000313" key="9">
    <source>
        <dbReference type="EMBL" id="GAA0636813.1"/>
    </source>
</evidence>
<dbReference type="InterPro" id="IPR020056">
    <property type="entry name" value="Rbsml_bL25/Gln-tRNA_synth_N"/>
</dbReference>
<dbReference type="Pfam" id="PF01386">
    <property type="entry name" value="Ribosomal_L25p"/>
    <property type="match status" value="1"/>
</dbReference>
<dbReference type="InterPro" id="IPR037121">
    <property type="entry name" value="Ribosomal_bL25_C"/>
</dbReference>
<dbReference type="InterPro" id="IPR011035">
    <property type="entry name" value="Ribosomal_bL25/Gln-tRNA_synth"/>
</dbReference>
<evidence type="ECO:0000256" key="2">
    <source>
        <dbReference type="ARBA" id="ARBA00022884"/>
    </source>
</evidence>
<gene>
    <name evidence="5" type="primary">rplY</name>
    <name evidence="5" type="synonym">ctc</name>
    <name evidence="9" type="ORF">GCM10009547_46460</name>
</gene>
<comment type="similarity">
    <text evidence="5">Belongs to the bacterial ribosomal protein bL25 family. CTC subfamily.</text>
</comment>
<feature type="domain" description="Large ribosomal subunit protein bL25 beta" evidence="8">
    <location>
        <begin position="98"/>
        <end position="176"/>
    </location>
</feature>
<keyword evidence="4 5" id="KW-0687">Ribonucleoprotein</keyword>
<dbReference type="Proteomes" id="UP001500957">
    <property type="component" value="Unassembled WGS sequence"/>
</dbReference>